<organism evidence="8 9">
    <name type="scientific">Hypsizygus marmoreus</name>
    <name type="common">White beech mushroom</name>
    <name type="synonym">Agaricus marmoreus</name>
    <dbReference type="NCBI Taxonomy" id="39966"/>
    <lineage>
        <taxon>Eukaryota</taxon>
        <taxon>Fungi</taxon>
        <taxon>Dikarya</taxon>
        <taxon>Basidiomycota</taxon>
        <taxon>Agaricomycotina</taxon>
        <taxon>Agaricomycetes</taxon>
        <taxon>Agaricomycetidae</taxon>
        <taxon>Agaricales</taxon>
        <taxon>Tricholomatineae</taxon>
        <taxon>Lyophyllaceae</taxon>
        <taxon>Hypsizygus</taxon>
    </lineage>
</organism>
<dbReference type="Proteomes" id="UP000076154">
    <property type="component" value="Unassembled WGS sequence"/>
</dbReference>
<dbReference type="EC" id="2.7.1.160" evidence="3"/>
<reference evidence="8" key="1">
    <citation type="submission" date="2018-04" db="EMBL/GenBank/DDBJ databases">
        <title>Whole genome sequencing of Hypsizygus marmoreus.</title>
        <authorList>
            <person name="Choi I.-G."/>
            <person name="Min B."/>
            <person name="Kim J.-G."/>
            <person name="Kim S."/>
            <person name="Oh Y.-L."/>
            <person name="Kong W.-S."/>
            <person name="Park H."/>
            <person name="Jeong J."/>
            <person name="Song E.-S."/>
        </authorList>
    </citation>
    <scope>NUCLEOTIDE SEQUENCE [LARGE SCALE GENOMIC DNA]</scope>
    <source>
        <strain evidence="8">51987-8</strain>
    </source>
</reference>
<dbReference type="Pfam" id="PF01885">
    <property type="entry name" value="PTS_2-RNA"/>
    <property type="match status" value="1"/>
</dbReference>
<comment type="caution">
    <text evidence="8">The sequence shown here is derived from an EMBL/GenBank/DDBJ whole genome shotgun (WGS) entry which is preliminary data.</text>
</comment>
<dbReference type="AlphaFoldDB" id="A0A369J3V0"/>
<dbReference type="OrthoDB" id="419694at2759"/>
<evidence type="ECO:0000256" key="2">
    <source>
        <dbReference type="ARBA" id="ARBA00009836"/>
    </source>
</evidence>
<evidence type="ECO:0000256" key="6">
    <source>
        <dbReference type="ARBA" id="ARBA00047949"/>
    </source>
</evidence>
<dbReference type="STRING" id="39966.A0A369J3V0"/>
<proteinExistence type="inferred from homology"/>
<dbReference type="SUPFAM" id="SSF56399">
    <property type="entry name" value="ADP-ribosylation"/>
    <property type="match status" value="1"/>
</dbReference>
<evidence type="ECO:0000256" key="4">
    <source>
        <dbReference type="ARBA" id="ARBA00022679"/>
    </source>
</evidence>
<sequence length="282" mass="30379">MSTSTSTLTPIPVPSTSQESSNPHPNAKPTKTPRKKPEPGQKPPGSAKQGGPANQKGAGKLRGLEKDSPEVRLSKTLSWLLRHGAKGEGLPMRADGYVKVTDLLANPKLKGQGLELARLKEIVAADAKKRYDLISEGEGDEAVWWIRANQGHSIKTVKLELCPITSAADIPTGVAVHGTSRKAWELISKEGLSKMKRNHIHIAQAVAGENVISGMRNSSQIFIFIDLQKALDAGIKFFFSDNGVILTEGNEKGILGTEFFERVEDAKHVVIPGWGRESGLAA</sequence>
<evidence type="ECO:0000256" key="5">
    <source>
        <dbReference type="ARBA" id="ARBA00023027"/>
    </source>
</evidence>
<dbReference type="PANTHER" id="PTHR12684">
    <property type="entry name" value="PUTATIVE PHOSPHOTRANSFERASE"/>
    <property type="match status" value="1"/>
</dbReference>
<comment type="function">
    <text evidence="1">Catalyzes the last step of tRNA splicing, the transfer of the splice junction 2'-phosphate from ligated tRNA to NAD to produce ADP-ribose 1''-2'' cyclic phosphate.</text>
</comment>
<feature type="region of interest" description="Disordered" evidence="7">
    <location>
        <begin position="1"/>
        <end position="68"/>
    </location>
</feature>
<keyword evidence="9" id="KW-1185">Reference proteome</keyword>
<comment type="catalytic activity">
    <reaction evidence="6">
        <text>2'-phospho-[ligated tRNA] + NAD(+) = mature tRNA + ADP-alpha-D-ribose 1'',2''-cyclic phosphate + nicotinamide</text>
        <dbReference type="Rhea" id="RHEA:23324"/>
        <dbReference type="Rhea" id="RHEA-COMP:11106"/>
        <dbReference type="Rhea" id="RHEA-COMP:11107"/>
        <dbReference type="ChEBI" id="CHEBI:17154"/>
        <dbReference type="ChEBI" id="CHEBI:57540"/>
        <dbReference type="ChEBI" id="CHEBI:76596"/>
        <dbReference type="ChEBI" id="CHEBI:82883"/>
        <dbReference type="ChEBI" id="CHEBI:85027"/>
        <dbReference type="EC" id="2.7.1.160"/>
    </reaction>
</comment>
<protein>
    <recommendedName>
        <fullName evidence="3">2'-phosphotransferase</fullName>
        <ecNumber evidence="3">2.7.1.160</ecNumber>
    </recommendedName>
</protein>
<gene>
    <name evidence="8" type="ORF">Hypma_003622</name>
</gene>
<dbReference type="Gene3D" id="1.10.10.970">
    <property type="entry name" value="RNA 2'-phosphotransferase, Tpt1/KptA family, N-terminal domain"/>
    <property type="match status" value="1"/>
</dbReference>
<evidence type="ECO:0000256" key="3">
    <source>
        <dbReference type="ARBA" id="ARBA00012007"/>
    </source>
</evidence>
<keyword evidence="5" id="KW-0520">NAD</keyword>
<dbReference type="InterPro" id="IPR042080">
    <property type="entry name" value="RNA_2'-PTrans_N"/>
</dbReference>
<dbReference type="InterPro" id="IPR042081">
    <property type="entry name" value="RNA_2'-PTrans_C"/>
</dbReference>
<dbReference type="GO" id="GO:0006388">
    <property type="term" value="P:tRNA splicing, via endonucleolytic cleavage and ligation"/>
    <property type="evidence" value="ECO:0007669"/>
    <property type="project" value="TreeGrafter"/>
</dbReference>
<evidence type="ECO:0000313" key="9">
    <source>
        <dbReference type="Proteomes" id="UP000076154"/>
    </source>
</evidence>
<dbReference type="EMBL" id="LUEZ02000138">
    <property type="protein sequence ID" value="RDB15820.1"/>
    <property type="molecule type" value="Genomic_DNA"/>
</dbReference>
<evidence type="ECO:0000256" key="7">
    <source>
        <dbReference type="SAM" id="MobiDB-lite"/>
    </source>
</evidence>
<dbReference type="PANTHER" id="PTHR12684:SF2">
    <property type="entry name" value="TRNA 2'-PHOSPHOTRANSFERASE 1"/>
    <property type="match status" value="1"/>
</dbReference>
<dbReference type="InterPro" id="IPR002745">
    <property type="entry name" value="Ptrans_KptA/Tpt1"/>
</dbReference>
<name>A0A369J3V0_HYPMA</name>
<dbReference type="GO" id="GO:0000215">
    <property type="term" value="F:tRNA 2'-phosphotransferase activity"/>
    <property type="evidence" value="ECO:0007669"/>
    <property type="project" value="UniProtKB-EC"/>
</dbReference>
<feature type="compositionally biased region" description="Polar residues" evidence="7">
    <location>
        <begin position="1"/>
        <end position="24"/>
    </location>
</feature>
<comment type="similarity">
    <text evidence="2">Belongs to the KptA/TPT1 family.</text>
</comment>
<accession>A0A369J3V0</accession>
<dbReference type="Gene3D" id="3.20.170.30">
    <property type="match status" value="1"/>
</dbReference>
<dbReference type="FunCoup" id="A0A369J3V0">
    <property type="interactions" value="30"/>
</dbReference>
<keyword evidence="4" id="KW-0808">Transferase</keyword>
<dbReference type="InParanoid" id="A0A369J3V0"/>
<evidence type="ECO:0000313" key="8">
    <source>
        <dbReference type="EMBL" id="RDB15820.1"/>
    </source>
</evidence>
<evidence type="ECO:0000256" key="1">
    <source>
        <dbReference type="ARBA" id="ARBA00003343"/>
    </source>
</evidence>